<dbReference type="InterPro" id="IPR053173">
    <property type="entry name" value="SAM-binding_MTase"/>
</dbReference>
<protein>
    <recommendedName>
        <fullName evidence="1">Methyltransferase domain-containing protein</fullName>
    </recommendedName>
</protein>
<dbReference type="SUPFAM" id="SSF53335">
    <property type="entry name" value="S-adenosyl-L-methionine-dependent methyltransferases"/>
    <property type="match status" value="1"/>
</dbReference>
<dbReference type="Gene3D" id="1.10.10.10">
    <property type="entry name" value="Winged helix-like DNA-binding domain superfamily/Winged helix DNA-binding domain"/>
    <property type="match status" value="1"/>
</dbReference>
<dbReference type="PANTHER" id="PTHR45128">
    <property type="entry name" value="METHYLTRANSFERASE TYPE 11"/>
    <property type="match status" value="1"/>
</dbReference>
<evidence type="ECO:0000259" key="1">
    <source>
        <dbReference type="Pfam" id="PF13847"/>
    </source>
</evidence>
<dbReference type="CDD" id="cd02440">
    <property type="entry name" value="AdoMet_MTases"/>
    <property type="match status" value="1"/>
</dbReference>
<feature type="domain" description="Methyltransferase" evidence="1">
    <location>
        <begin position="193"/>
        <end position="314"/>
    </location>
</feature>
<dbReference type="InterPro" id="IPR029063">
    <property type="entry name" value="SAM-dependent_MTases_sf"/>
</dbReference>
<dbReference type="Pfam" id="PF13847">
    <property type="entry name" value="Methyltransf_31"/>
    <property type="match status" value="1"/>
</dbReference>
<dbReference type="InterPro" id="IPR036388">
    <property type="entry name" value="WH-like_DNA-bd_sf"/>
</dbReference>
<accession>A0A7S3PQT1</accession>
<proteinExistence type="predicted"/>
<dbReference type="AlphaFoldDB" id="A0A7S3PQT1"/>
<name>A0A7S3PQT1_9STRA</name>
<dbReference type="Gene3D" id="3.40.50.150">
    <property type="entry name" value="Vaccinia Virus protein VP39"/>
    <property type="match status" value="1"/>
</dbReference>
<organism evidence="2">
    <name type="scientific">Aplanochytrium stocchinoi</name>
    <dbReference type="NCBI Taxonomy" id="215587"/>
    <lineage>
        <taxon>Eukaryota</taxon>
        <taxon>Sar</taxon>
        <taxon>Stramenopiles</taxon>
        <taxon>Bigyra</taxon>
        <taxon>Labyrinthulomycetes</taxon>
        <taxon>Thraustochytrida</taxon>
        <taxon>Thraustochytriidae</taxon>
        <taxon>Aplanochytrium</taxon>
    </lineage>
</organism>
<dbReference type="PANTHER" id="PTHR45128:SF1">
    <property type="entry name" value="S-ADENOSYLMETHIONINE-DEPENDENT METHYLTRANSFERASE RV2258C"/>
    <property type="match status" value="1"/>
</dbReference>
<dbReference type="InterPro" id="IPR036390">
    <property type="entry name" value="WH_DNA-bd_sf"/>
</dbReference>
<dbReference type="InterPro" id="IPR025714">
    <property type="entry name" value="Methyltranfer_dom"/>
</dbReference>
<dbReference type="EMBL" id="HBIN01022793">
    <property type="protein sequence ID" value="CAE0447547.1"/>
    <property type="molecule type" value="Transcribed_RNA"/>
</dbReference>
<evidence type="ECO:0000313" key="2">
    <source>
        <dbReference type="EMBL" id="CAE0447547.1"/>
    </source>
</evidence>
<dbReference type="SUPFAM" id="SSF46785">
    <property type="entry name" value="Winged helix' DNA-binding domain"/>
    <property type="match status" value="1"/>
</dbReference>
<gene>
    <name evidence="2" type="ORF">ASTO00021_LOCUS17517</name>
</gene>
<reference evidence="2" key="1">
    <citation type="submission" date="2021-01" db="EMBL/GenBank/DDBJ databases">
        <authorList>
            <person name="Corre E."/>
            <person name="Pelletier E."/>
            <person name="Niang G."/>
            <person name="Scheremetjew M."/>
            <person name="Finn R."/>
            <person name="Kale V."/>
            <person name="Holt S."/>
            <person name="Cochrane G."/>
            <person name="Meng A."/>
            <person name="Brown T."/>
            <person name="Cohen L."/>
        </authorList>
    </citation>
    <scope>NUCLEOTIDE SEQUENCE</scope>
    <source>
        <strain evidence="2">GSBS06</strain>
    </source>
</reference>
<sequence>MERSESSDAKMKAKQLRRINGMVWSYKTGQMISLQIHVADRLNLFKSLADDFDNDFVTRHQVAQRLGLHPRWVMELLRGLTAAKILEHREGTDDTECFRLTEVVAEVVANETDSLLFATGAFAGGVDAKLSDAIVTAFKTGLGYTYESTNLRTGEQGAAQTKRMLGVWTRMALVDQVIAAMNNGRVTTALGNGGAILDLGCGAGVAVNELAASFPKATVHGLDPDSVSLSIARKDALKANNSNAIFFQAYGESFEPPNNIKYDCVVCLDIIHDAPRPDLILLNIRKMLKPGGTLLIKDIKSTGDFKKNLETMNNLGLLYGFSISSCLSSSMSQPDGLGLGTLGFNPIVAKQMAESAGFQRFKINDFKDPANLYYEMVSPGGEFEHGLSRQNTSMNVCVPDLSTLPGPMTCACHYGMSLYTEMTMDSVPSKM</sequence>